<organism evidence="1 2">
    <name type="scientific">Allorhizobium terrae</name>
    <dbReference type="NCBI Taxonomy" id="1848972"/>
    <lineage>
        <taxon>Bacteria</taxon>
        <taxon>Pseudomonadati</taxon>
        <taxon>Pseudomonadota</taxon>
        <taxon>Alphaproteobacteria</taxon>
        <taxon>Hyphomicrobiales</taxon>
        <taxon>Rhizobiaceae</taxon>
        <taxon>Rhizobium/Agrobacterium group</taxon>
        <taxon>Allorhizobium</taxon>
    </lineage>
</organism>
<gene>
    <name evidence="1" type="ORF">E6C51_15995</name>
</gene>
<proteinExistence type="predicted"/>
<dbReference type="InterPro" id="IPR027266">
    <property type="entry name" value="TrmE/GcvT-like"/>
</dbReference>
<evidence type="ECO:0000313" key="2">
    <source>
        <dbReference type="Proteomes" id="UP000310754"/>
    </source>
</evidence>
<dbReference type="RefSeq" id="WP_190236698.1">
    <property type="nucleotide sequence ID" value="NZ_SSOA01000009.1"/>
</dbReference>
<accession>A0A4S3ZRX6</accession>
<protein>
    <submittedName>
        <fullName evidence="1">Sarcosine oxidase subunit gamma</fullName>
    </submittedName>
</protein>
<dbReference type="Gene3D" id="3.30.1360.120">
    <property type="entry name" value="Probable tRNA modification gtpase trme, domain 1"/>
    <property type="match status" value="1"/>
</dbReference>
<name>A0A4S3ZRX6_9HYPH</name>
<reference evidence="1 2" key="1">
    <citation type="submission" date="2019-04" db="EMBL/GenBank/DDBJ databases">
        <title>Rhizobium terrae sp. nov., isolated from a paddy soil.</title>
        <authorList>
            <person name="Lin S.-Y."/>
            <person name="Hameed A."/>
            <person name="Huang H.-I."/>
            <person name="Young C.-C."/>
        </authorList>
    </citation>
    <scope>NUCLEOTIDE SEQUENCE [LARGE SCALE GENOMIC DNA]</scope>
    <source>
        <strain evidence="1 2">CC-HIH110</strain>
    </source>
</reference>
<dbReference type="Proteomes" id="UP000310754">
    <property type="component" value="Unassembled WGS sequence"/>
</dbReference>
<dbReference type="Pfam" id="PF04268">
    <property type="entry name" value="SoxG"/>
    <property type="match status" value="1"/>
</dbReference>
<dbReference type="SUPFAM" id="SSF103025">
    <property type="entry name" value="Folate-binding domain"/>
    <property type="match status" value="1"/>
</dbReference>
<evidence type="ECO:0000313" key="1">
    <source>
        <dbReference type="EMBL" id="THF48396.1"/>
    </source>
</evidence>
<comment type="caution">
    <text evidence="1">The sequence shown here is derived from an EMBL/GenBank/DDBJ whole genome shotgun (WGS) entry which is preliminary data.</text>
</comment>
<sequence length="178" mass="19516">MSDFKGDFCPTLRPALAAKQPVSLNAIQLSAVAEGTIIHVLSKSDSPEMETRLRNLQPGAVRTVAPGQWFIVSDTPLPYADMKALFAALEPTATGVDQSHGRIRIRVEGSMAQRMLTQATALDLWPEVFPVGKSATTLIGHIATHLTRVDDSSFELIVLRGFSESLWEDLVRMILMSR</sequence>
<keyword evidence="2" id="KW-1185">Reference proteome</keyword>
<dbReference type="InterPro" id="IPR007375">
    <property type="entry name" value="SoxG"/>
</dbReference>
<dbReference type="EMBL" id="SSOA01000009">
    <property type="protein sequence ID" value="THF48396.1"/>
    <property type="molecule type" value="Genomic_DNA"/>
</dbReference>
<dbReference type="AlphaFoldDB" id="A0A4S3ZRX6"/>